<dbReference type="CDD" id="cd00882">
    <property type="entry name" value="Ras_like_GTPase"/>
    <property type="match status" value="1"/>
</dbReference>
<feature type="compositionally biased region" description="Basic and acidic residues" evidence="1">
    <location>
        <begin position="154"/>
        <end position="167"/>
    </location>
</feature>
<evidence type="ECO:0008006" key="4">
    <source>
        <dbReference type="Google" id="ProtNLM"/>
    </source>
</evidence>
<dbReference type="Proteomes" id="UP001642484">
    <property type="component" value="Unassembled WGS sequence"/>
</dbReference>
<dbReference type="EMBL" id="CAXAMN010024493">
    <property type="protein sequence ID" value="CAK9087183.1"/>
    <property type="molecule type" value="Genomic_DNA"/>
</dbReference>
<evidence type="ECO:0000313" key="2">
    <source>
        <dbReference type="EMBL" id="CAK9087183.1"/>
    </source>
</evidence>
<protein>
    <recommendedName>
        <fullName evidence="4">G domain-containing protein</fullName>
    </recommendedName>
</protein>
<name>A0ABP0QGJ3_9DINO</name>
<proteinExistence type="predicted"/>
<dbReference type="Gene3D" id="3.40.50.300">
    <property type="entry name" value="P-loop containing nucleotide triphosphate hydrolases"/>
    <property type="match status" value="1"/>
</dbReference>
<keyword evidence="3" id="KW-1185">Reference proteome</keyword>
<accession>A0ABP0QGJ3</accession>
<organism evidence="2 3">
    <name type="scientific">Durusdinium trenchii</name>
    <dbReference type="NCBI Taxonomy" id="1381693"/>
    <lineage>
        <taxon>Eukaryota</taxon>
        <taxon>Sar</taxon>
        <taxon>Alveolata</taxon>
        <taxon>Dinophyceae</taxon>
        <taxon>Suessiales</taxon>
        <taxon>Symbiodiniaceae</taxon>
        <taxon>Durusdinium</taxon>
    </lineage>
</organism>
<dbReference type="InterPro" id="IPR027417">
    <property type="entry name" value="P-loop_NTPase"/>
</dbReference>
<gene>
    <name evidence="2" type="ORF">CCMP2556_LOCUS42180</name>
</gene>
<evidence type="ECO:0000313" key="3">
    <source>
        <dbReference type="Proteomes" id="UP001642484"/>
    </source>
</evidence>
<dbReference type="SUPFAM" id="SSF52540">
    <property type="entry name" value="P-loop containing nucleoside triphosphate hydrolases"/>
    <property type="match status" value="1"/>
</dbReference>
<reference evidence="2 3" key="1">
    <citation type="submission" date="2024-02" db="EMBL/GenBank/DDBJ databases">
        <authorList>
            <person name="Chen Y."/>
            <person name="Shah S."/>
            <person name="Dougan E. K."/>
            <person name="Thang M."/>
            <person name="Chan C."/>
        </authorList>
    </citation>
    <scope>NUCLEOTIDE SEQUENCE [LARGE SCALE GENOMIC DNA]</scope>
</reference>
<evidence type="ECO:0000256" key="1">
    <source>
        <dbReference type="SAM" id="MobiDB-lite"/>
    </source>
</evidence>
<feature type="region of interest" description="Disordered" evidence="1">
    <location>
        <begin position="154"/>
        <end position="188"/>
    </location>
</feature>
<comment type="caution">
    <text evidence="2">The sequence shown here is derived from an EMBL/GenBank/DDBJ whole genome shotgun (WGS) entry which is preliminary data.</text>
</comment>
<sequence length="328" mass="37357">MADHAIVLYGQTQTGKSTFLNQVLEPGQQGVSTGDGSGESVTINTSLRTTSIGPVVDGPGINDSMLGFRWAAAVAAANAERLKVLVFVRVQALRAAMAEQSINELVLWQHAESLDEAETDAQVGVLEAALERVPGVSTTQLADLWQRQRRRAQELCDRQSPRTREVQVEESFAEPYTEQEDYDEQEPYTHHEHYSVSVPYSEEEQYEENEPYTTIEKQAVPVEVTHTGKTWYGKKKRRTTLETKWVDVEVQKLRPVTRTRTVTKYRTEERTRPVTLYRTVTRQRAVTKYRTATRTVPRTVQYTRPVTDFYQTALGQIVEEVRATFRAQ</sequence>
<feature type="compositionally biased region" description="Acidic residues" evidence="1">
    <location>
        <begin position="177"/>
        <end position="186"/>
    </location>
</feature>